<gene>
    <name evidence="2" type="ORF">JOF46_001102</name>
</gene>
<name>A0ABS4WAG0_9MICC</name>
<protein>
    <submittedName>
        <fullName evidence="2">Lysylphosphatidylglycerol synthetase-like protein (DUF2156 family)</fullName>
    </submittedName>
</protein>
<feature type="transmembrane region" description="Helical" evidence="1">
    <location>
        <begin position="185"/>
        <end position="204"/>
    </location>
</feature>
<feature type="transmembrane region" description="Helical" evidence="1">
    <location>
        <begin position="38"/>
        <end position="54"/>
    </location>
</feature>
<sequence length="214" mass="23216">MAQDSRAESVGAALQSRLTVGSLVVLVLAGGFHLGRGAPIDGVTYLALAGIIFFSERRGSKEPDRAGLRRRRPALTAKGPWLWAAVVLLGTALAMVPMGNGLAAALLALGAVMVLLGWRQPALRSEQDHAHRKAVRRTSLAWSLVILYLCAWELGMFFSDHYHPQGASTYPPLTDLVEPAFQQPFTRWLATVIWLGASALVLRARRGRETEGKP</sequence>
<feature type="transmembrane region" description="Helical" evidence="1">
    <location>
        <begin position="139"/>
        <end position="158"/>
    </location>
</feature>
<dbReference type="EMBL" id="JAGIOE010000001">
    <property type="protein sequence ID" value="MBP2373190.1"/>
    <property type="molecule type" value="Genomic_DNA"/>
</dbReference>
<feature type="transmembrane region" description="Helical" evidence="1">
    <location>
        <begin position="101"/>
        <end position="118"/>
    </location>
</feature>
<keyword evidence="1" id="KW-0472">Membrane</keyword>
<keyword evidence="3" id="KW-1185">Reference proteome</keyword>
<dbReference type="RefSeq" id="WP_209906402.1">
    <property type="nucleotide sequence ID" value="NZ_BAAAMI010000019.1"/>
</dbReference>
<proteinExistence type="predicted"/>
<feature type="transmembrane region" description="Helical" evidence="1">
    <location>
        <begin position="75"/>
        <end position="95"/>
    </location>
</feature>
<comment type="caution">
    <text evidence="2">The sequence shown here is derived from an EMBL/GenBank/DDBJ whole genome shotgun (WGS) entry which is preliminary data.</text>
</comment>
<evidence type="ECO:0000313" key="3">
    <source>
        <dbReference type="Proteomes" id="UP000766570"/>
    </source>
</evidence>
<feature type="transmembrane region" description="Helical" evidence="1">
    <location>
        <begin position="12"/>
        <end position="32"/>
    </location>
</feature>
<keyword evidence="1" id="KW-0812">Transmembrane</keyword>
<evidence type="ECO:0000256" key="1">
    <source>
        <dbReference type="SAM" id="Phobius"/>
    </source>
</evidence>
<dbReference type="Proteomes" id="UP000766570">
    <property type="component" value="Unassembled WGS sequence"/>
</dbReference>
<evidence type="ECO:0000313" key="2">
    <source>
        <dbReference type="EMBL" id="MBP2373190.1"/>
    </source>
</evidence>
<reference evidence="2 3" key="1">
    <citation type="submission" date="2021-03" db="EMBL/GenBank/DDBJ databases">
        <title>Sequencing the genomes of 1000 actinobacteria strains.</title>
        <authorList>
            <person name="Klenk H.-P."/>
        </authorList>
    </citation>
    <scope>NUCLEOTIDE SEQUENCE [LARGE SCALE GENOMIC DNA]</scope>
    <source>
        <strain evidence="2 3">DSM 15454</strain>
    </source>
</reference>
<keyword evidence="1" id="KW-1133">Transmembrane helix</keyword>
<organism evidence="2 3">
    <name type="scientific">Paeniglutamicibacter psychrophenolicus</name>
    <dbReference type="NCBI Taxonomy" id="257454"/>
    <lineage>
        <taxon>Bacteria</taxon>
        <taxon>Bacillati</taxon>
        <taxon>Actinomycetota</taxon>
        <taxon>Actinomycetes</taxon>
        <taxon>Micrococcales</taxon>
        <taxon>Micrococcaceae</taxon>
        <taxon>Paeniglutamicibacter</taxon>
    </lineage>
</organism>
<accession>A0ABS4WAG0</accession>